<keyword evidence="4" id="KW-0378">Hydrolase</keyword>
<feature type="compositionally biased region" description="Basic and acidic residues" evidence="8">
    <location>
        <begin position="442"/>
        <end position="461"/>
    </location>
</feature>
<dbReference type="InterPro" id="IPR036590">
    <property type="entry name" value="SRAP-like"/>
</dbReference>
<keyword evidence="2" id="KW-0645">Protease</keyword>
<dbReference type="GO" id="GO:0008233">
    <property type="term" value="F:peptidase activity"/>
    <property type="evidence" value="ECO:0007669"/>
    <property type="project" value="UniProtKB-KW"/>
</dbReference>
<dbReference type="InterPro" id="IPR003738">
    <property type="entry name" value="SRAP"/>
</dbReference>
<reference evidence="9 10" key="1">
    <citation type="journal article" date="2018" name="Mol. Biol. Evol.">
        <title>Broad Genomic Sampling Reveals a Smut Pathogenic Ancestry of the Fungal Clade Ustilaginomycotina.</title>
        <authorList>
            <person name="Kijpornyongpan T."/>
            <person name="Mondo S.J."/>
            <person name="Barry K."/>
            <person name="Sandor L."/>
            <person name="Lee J."/>
            <person name="Lipzen A."/>
            <person name="Pangilinan J."/>
            <person name="LaButti K."/>
            <person name="Hainaut M."/>
            <person name="Henrissat B."/>
            <person name="Grigoriev I.V."/>
            <person name="Spatafora J.W."/>
            <person name="Aime M.C."/>
        </authorList>
    </citation>
    <scope>NUCLEOTIDE SEQUENCE [LARGE SCALE GENOMIC DNA]</scope>
    <source>
        <strain evidence="9 10">MCA 4718</strain>
    </source>
</reference>
<dbReference type="STRING" id="1684307.A0A316U366"/>
<evidence type="ECO:0000256" key="2">
    <source>
        <dbReference type="ARBA" id="ARBA00022670"/>
    </source>
</evidence>
<evidence type="ECO:0000313" key="10">
    <source>
        <dbReference type="Proteomes" id="UP000245942"/>
    </source>
</evidence>
<dbReference type="GO" id="GO:0003697">
    <property type="term" value="F:single-stranded DNA binding"/>
    <property type="evidence" value="ECO:0007669"/>
    <property type="project" value="InterPro"/>
</dbReference>
<dbReference type="RefSeq" id="XP_025346926.1">
    <property type="nucleotide sequence ID" value="XM_025495200.1"/>
</dbReference>
<keyword evidence="3" id="KW-0227">DNA damage</keyword>
<evidence type="ECO:0000256" key="5">
    <source>
        <dbReference type="ARBA" id="ARBA00023124"/>
    </source>
</evidence>
<dbReference type="OrthoDB" id="2111841at2759"/>
<proteinExistence type="inferred from homology"/>
<dbReference type="Proteomes" id="UP000245942">
    <property type="component" value="Unassembled WGS sequence"/>
</dbReference>
<gene>
    <name evidence="9" type="ORF">BCV69DRAFT_31892</name>
</gene>
<evidence type="ECO:0000256" key="1">
    <source>
        <dbReference type="ARBA" id="ARBA00008136"/>
    </source>
</evidence>
<feature type="compositionally biased region" description="Polar residues" evidence="8">
    <location>
        <begin position="33"/>
        <end position="43"/>
    </location>
</feature>
<dbReference type="Gene3D" id="3.90.1680.10">
    <property type="entry name" value="SOS response associated peptidase-like"/>
    <property type="match status" value="1"/>
</dbReference>
<feature type="compositionally biased region" description="Basic and acidic residues" evidence="8">
    <location>
        <begin position="327"/>
        <end position="353"/>
    </location>
</feature>
<organism evidence="9 10">
    <name type="scientific">Pseudomicrostroma glucosiphilum</name>
    <dbReference type="NCBI Taxonomy" id="1684307"/>
    <lineage>
        <taxon>Eukaryota</taxon>
        <taxon>Fungi</taxon>
        <taxon>Dikarya</taxon>
        <taxon>Basidiomycota</taxon>
        <taxon>Ustilaginomycotina</taxon>
        <taxon>Exobasidiomycetes</taxon>
        <taxon>Microstromatales</taxon>
        <taxon>Microstromatales incertae sedis</taxon>
        <taxon>Pseudomicrostroma</taxon>
    </lineage>
</organism>
<dbReference type="GO" id="GO:0106300">
    <property type="term" value="P:protein-DNA covalent cross-linking repair"/>
    <property type="evidence" value="ECO:0007669"/>
    <property type="project" value="InterPro"/>
</dbReference>
<keyword evidence="10" id="KW-1185">Reference proteome</keyword>
<evidence type="ECO:0000256" key="8">
    <source>
        <dbReference type="SAM" id="MobiDB-lite"/>
    </source>
</evidence>
<keyword evidence="6" id="KW-0238">DNA-binding</keyword>
<evidence type="ECO:0000256" key="3">
    <source>
        <dbReference type="ARBA" id="ARBA00022763"/>
    </source>
</evidence>
<feature type="region of interest" description="Disordered" evidence="8">
    <location>
        <begin position="287"/>
        <end position="549"/>
    </location>
</feature>
<dbReference type="EMBL" id="KZ819330">
    <property type="protein sequence ID" value="PWN19766.1"/>
    <property type="molecule type" value="Genomic_DNA"/>
</dbReference>
<feature type="compositionally biased region" description="Low complexity" evidence="8">
    <location>
        <begin position="398"/>
        <end position="410"/>
    </location>
</feature>
<dbReference type="GeneID" id="37016934"/>
<dbReference type="GO" id="GO:0006508">
    <property type="term" value="P:proteolysis"/>
    <property type="evidence" value="ECO:0007669"/>
    <property type="project" value="UniProtKB-KW"/>
</dbReference>
<keyword evidence="7" id="KW-0456">Lyase</keyword>
<evidence type="ECO:0000256" key="6">
    <source>
        <dbReference type="ARBA" id="ARBA00023125"/>
    </source>
</evidence>
<comment type="similarity">
    <text evidence="1">Belongs to the SOS response-associated peptidase family.</text>
</comment>
<feature type="region of interest" description="Disordered" evidence="8">
    <location>
        <begin position="1"/>
        <end position="43"/>
    </location>
</feature>
<evidence type="ECO:0000256" key="7">
    <source>
        <dbReference type="ARBA" id="ARBA00023239"/>
    </source>
</evidence>
<evidence type="ECO:0000313" key="9">
    <source>
        <dbReference type="EMBL" id="PWN19766.1"/>
    </source>
</evidence>
<sequence length="549" mass="60796">MCGRFPQAHPAQQYRAAVAPQLPRRRRPRQTRGSDTYHASHNVAPNSYVPVVRHVLPKEDTSSLQIEMDEEEQDEKEEAGSAIMQTMRWGLLPPHQKQLPTFKDTMNTINARDDTLLSGSPLWSRPFNKGQRCVVFVQGFYEWLKKTKGSGVERIPHFIGMEQSGVGRKDREGKEKMMMPLAGLWERCRPDGESEERFTFTIITTEVSSQLDFLHDRQPLILPSEEAIAIWLDPNTPLAEVKKLVKTYNGKLEFYKVPKEVGKVGNDNPSFLLPVEDRKDGLMAAFGRAQKSGKTETNEGSRDKKAAADTNSETNAPAPQEGEVAGEDVRKGRLREEGEGDDHALLEVTKQEEEIQQAQEEGKDIPHDELLAATKAAESHDTHTSATGNGSKKEGKDSSTSMPPSSRWSPDPWNPPVSPDRPNGGYSTLDEPHGGLSKYGSVKREEGHGSPFKREAPEVKMGEGALENSFKKQKVKKETEEELGLGAEVEGRHEISPSGMEPTSPPRPQGSGAPTTPSKKTTDDAKKGHANSPKKRKGQGDIRNFFASP</sequence>
<dbReference type="AlphaFoldDB" id="A0A316U366"/>
<feature type="compositionally biased region" description="Basic residues" evidence="8">
    <location>
        <begin position="528"/>
        <end position="537"/>
    </location>
</feature>
<feature type="compositionally biased region" description="Basic and acidic residues" evidence="8">
    <location>
        <begin position="293"/>
        <end position="307"/>
    </location>
</feature>
<dbReference type="SUPFAM" id="SSF143081">
    <property type="entry name" value="BB1717-like"/>
    <property type="match status" value="1"/>
</dbReference>
<name>A0A316U366_9BASI</name>
<protein>
    <submittedName>
        <fullName evidence="9">DUF159-domain-containing protein</fullName>
    </submittedName>
</protein>
<dbReference type="PANTHER" id="PTHR13604">
    <property type="entry name" value="DC12-RELATED"/>
    <property type="match status" value="1"/>
</dbReference>
<dbReference type="Pfam" id="PF02586">
    <property type="entry name" value="SRAP"/>
    <property type="match status" value="1"/>
</dbReference>
<dbReference type="PANTHER" id="PTHR13604:SF0">
    <property type="entry name" value="ABASIC SITE PROCESSING PROTEIN HMCES"/>
    <property type="match status" value="1"/>
</dbReference>
<evidence type="ECO:0000256" key="4">
    <source>
        <dbReference type="ARBA" id="ARBA00022801"/>
    </source>
</evidence>
<dbReference type="GO" id="GO:0016829">
    <property type="term" value="F:lyase activity"/>
    <property type="evidence" value="ECO:0007669"/>
    <property type="project" value="UniProtKB-KW"/>
</dbReference>
<accession>A0A316U366</accession>
<feature type="compositionally biased region" description="Basic and acidic residues" evidence="8">
    <location>
        <begin position="360"/>
        <end position="370"/>
    </location>
</feature>
<keyword evidence="5" id="KW-0190">Covalent protein-DNA linkage</keyword>